<comment type="pathway">
    <text evidence="3">Cofactor biosynthesis; tetrahydrofolate biosynthesis; 7,8-dihydrofolate from 2-amino-4-hydroxy-6-hydroxymethyl-7,8-dihydropteridine diphosphate and 4-aminobenzoate: step 1/2.</text>
</comment>
<dbReference type="InterPro" id="IPR045031">
    <property type="entry name" value="DHP_synth-like"/>
</dbReference>
<evidence type="ECO:0000256" key="6">
    <source>
        <dbReference type="ARBA" id="ARBA00016919"/>
    </source>
</evidence>
<dbReference type="Gene3D" id="3.20.20.20">
    <property type="entry name" value="Dihydropteroate synthase-like"/>
    <property type="match status" value="1"/>
</dbReference>
<protein>
    <recommendedName>
        <fullName evidence="6">Dihydropteroate synthase</fullName>
        <ecNumber evidence="5">2.5.1.15</ecNumber>
    </recommendedName>
    <alternativeName>
        <fullName evidence="11">Dihydropteroate pyrophosphorylase</fullName>
    </alternativeName>
</protein>
<evidence type="ECO:0000256" key="9">
    <source>
        <dbReference type="ARBA" id="ARBA00022842"/>
    </source>
</evidence>
<dbReference type="GO" id="GO:0004156">
    <property type="term" value="F:dihydropteroate synthase activity"/>
    <property type="evidence" value="ECO:0007669"/>
    <property type="project" value="UniProtKB-EC"/>
</dbReference>
<dbReference type="RefSeq" id="WP_153725867.1">
    <property type="nucleotide sequence ID" value="NZ_CP045875.1"/>
</dbReference>
<evidence type="ECO:0000256" key="8">
    <source>
        <dbReference type="ARBA" id="ARBA00022723"/>
    </source>
</evidence>
<keyword evidence="15" id="KW-1185">Reference proteome</keyword>
<dbReference type="GO" id="GO:0005829">
    <property type="term" value="C:cytosol"/>
    <property type="evidence" value="ECO:0007669"/>
    <property type="project" value="TreeGrafter"/>
</dbReference>
<evidence type="ECO:0000256" key="5">
    <source>
        <dbReference type="ARBA" id="ARBA00012458"/>
    </source>
</evidence>
<dbReference type="Pfam" id="PF00809">
    <property type="entry name" value="Pterin_bind"/>
    <property type="match status" value="1"/>
</dbReference>
<accession>A0A5Q2N4A7</accession>
<keyword evidence="8" id="KW-0479">Metal-binding</keyword>
<dbReference type="InterPro" id="IPR006390">
    <property type="entry name" value="DHP_synth_dom"/>
</dbReference>
<evidence type="ECO:0000256" key="4">
    <source>
        <dbReference type="ARBA" id="ARBA00009503"/>
    </source>
</evidence>
<dbReference type="CDD" id="cd00739">
    <property type="entry name" value="DHPS"/>
    <property type="match status" value="1"/>
</dbReference>
<evidence type="ECO:0000256" key="3">
    <source>
        <dbReference type="ARBA" id="ARBA00004763"/>
    </source>
</evidence>
<dbReference type="InterPro" id="IPR000489">
    <property type="entry name" value="Pterin-binding_dom"/>
</dbReference>
<dbReference type="NCBIfam" id="TIGR01496">
    <property type="entry name" value="DHPS"/>
    <property type="match status" value="1"/>
</dbReference>
<name>A0A5Q2N4A7_9FIRM</name>
<gene>
    <name evidence="14" type="primary">folP</name>
    <name evidence="14" type="ORF">FTV88_2660</name>
</gene>
<comment type="similarity">
    <text evidence="4">Belongs to the DHPS family.</text>
</comment>
<keyword evidence="9" id="KW-0460">Magnesium</keyword>
<comment type="function">
    <text evidence="12">Catalyzes the condensation of para-aminobenzoate (pABA) with 6-hydroxymethyl-7,8-dihydropterin diphosphate (DHPt-PP) to form 7,8-dihydropteroate (H2Pte), the immediate precursor of folate derivatives.</text>
</comment>
<dbReference type="EC" id="2.5.1.15" evidence="5"/>
<dbReference type="GO" id="GO:0046654">
    <property type="term" value="P:tetrahydrofolate biosynthetic process"/>
    <property type="evidence" value="ECO:0007669"/>
    <property type="project" value="UniProtKB-UniPathway"/>
</dbReference>
<evidence type="ECO:0000256" key="12">
    <source>
        <dbReference type="ARBA" id="ARBA00053449"/>
    </source>
</evidence>
<dbReference type="PROSITE" id="PS50972">
    <property type="entry name" value="PTERIN_BINDING"/>
    <property type="match status" value="1"/>
</dbReference>
<dbReference type="PANTHER" id="PTHR20941:SF1">
    <property type="entry name" value="FOLIC ACID SYNTHESIS PROTEIN FOL1"/>
    <property type="match status" value="1"/>
</dbReference>
<dbReference type="PROSITE" id="PS00793">
    <property type="entry name" value="DHPS_2"/>
    <property type="match status" value="1"/>
</dbReference>
<proteinExistence type="inferred from homology"/>
<dbReference type="AlphaFoldDB" id="A0A5Q2N4A7"/>
<dbReference type="KEGG" id="hcv:FTV88_2660"/>
<evidence type="ECO:0000256" key="10">
    <source>
        <dbReference type="ARBA" id="ARBA00022909"/>
    </source>
</evidence>
<keyword evidence="7 14" id="KW-0808">Transferase</keyword>
<dbReference type="SUPFAM" id="SSF51717">
    <property type="entry name" value="Dihydropteroate synthetase-like"/>
    <property type="match status" value="1"/>
</dbReference>
<evidence type="ECO:0000256" key="1">
    <source>
        <dbReference type="ARBA" id="ARBA00000012"/>
    </source>
</evidence>
<evidence type="ECO:0000313" key="14">
    <source>
        <dbReference type="EMBL" id="QGG48753.1"/>
    </source>
</evidence>
<dbReference type="FunFam" id="3.20.20.20:FF:000006">
    <property type="entry name" value="Dihydropteroate synthase"/>
    <property type="match status" value="1"/>
</dbReference>
<dbReference type="PANTHER" id="PTHR20941">
    <property type="entry name" value="FOLATE SYNTHESIS PROTEINS"/>
    <property type="match status" value="1"/>
</dbReference>
<evidence type="ECO:0000256" key="7">
    <source>
        <dbReference type="ARBA" id="ARBA00022679"/>
    </source>
</evidence>
<sequence length="395" mass="43722">MGPVQILQIHERQKIYDLIAETGCDPAGTALMVPKALQYLIRIAEVPAKAANLLKQEMLAKGGDCAVSRRTCSLEVETTTAILIGTEKQYKALLQKLKMQPFGLPAVGEQIRLALQRYEQSRYRDLSCRGKTITLGNRTQIMGILNLTPDSFSDGGSYNDIEKALQKMEEMIAEGADIIDVGAESTRPGAVALTAEEEIERLKPFLPELVRHCPVPISIDTYKSKVARFALEQGVHILNDVWGLRHDREIASLAAYYGVPLILMHNQIETNYKDLMAEIIKALEEAIEWALQAQVPEEALVVDPGIGFGKTYEQNLEVMARLSEFRVLGKPILLGTSRKSLIGNTLHLPVTERLEGTLATSVYGIMSGADILRVHDIQAHVRAAKMTDALVRRVK</sequence>
<reference evidence="15" key="1">
    <citation type="submission" date="2019-11" db="EMBL/GenBank/DDBJ databases">
        <title>Genome sequence of Heliorestis convoluta strain HH, an alkaliphilic and minimalistic phototrophic bacterium from a soda lake in Egypt.</title>
        <authorList>
            <person name="Dewey E.D."/>
            <person name="Stokes L.M."/>
            <person name="Burchell B.M."/>
            <person name="Shaffer K.N."/>
            <person name="Huntington A.M."/>
            <person name="Baker J.M."/>
            <person name="Nadendla S."/>
            <person name="Giglio M.G."/>
            <person name="Touchman J.W."/>
            <person name="Blankenship R.E."/>
            <person name="Madigan M.T."/>
            <person name="Sattley W.M."/>
        </authorList>
    </citation>
    <scope>NUCLEOTIDE SEQUENCE [LARGE SCALE GENOMIC DNA]</scope>
    <source>
        <strain evidence="15">HH</strain>
    </source>
</reference>
<dbReference type="Proteomes" id="UP000366051">
    <property type="component" value="Chromosome"/>
</dbReference>
<evidence type="ECO:0000256" key="11">
    <source>
        <dbReference type="ARBA" id="ARBA00030193"/>
    </source>
</evidence>
<dbReference type="EMBL" id="CP045875">
    <property type="protein sequence ID" value="QGG48753.1"/>
    <property type="molecule type" value="Genomic_DNA"/>
</dbReference>
<keyword evidence="10" id="KW-0289">Folate biosynthesis</keyword>
<dbReference type="UniPathway" id="UPA00077">
    <property type="reaction ID" value="UER00156"/>
</dbReference>
<evidence type="ECO:0000313" key="15">
    <source>
        <dbReference type="Proteomes" id="UP000366051"/>
    </source>
</evidence>
<dbReference type="PROSITE" id="PS00792">
    <property type="entry name" value="DHPS_1"/>
    <property type="match status" value="1"/>
</dbReference>
<evidence type="ECO:0000256" key="2">
    <source>
        <dbReference type="ARBA" id="ARBA00001946"/>
    </source>
</evidence>
<dbReference type="OrthoDB" id="9811744at2"/>
<dbReference type="InterPro" id="IPR011005">
    <property type="entry name" value="Dihydropteroate_synth-like_sf"/>
</dbReference>
<comment type="catalytic activity">
    <reaction evidence="1">
        <text>(7,8-dihydropterin-6-yl)methyl diphosphate + 4-aminobenzoate = 7,8-dihydropteroate + diphosphate</text>
        <dbReference type="Rhea" id="RHEA:19949"/>
        <dbReference type="ChEBI" id="CHEBI:17836"/>
        <dbReference type="ChEBI" id="CHEBI:17839"/>
        <dbReference type="ChEBI" id="CHEBI:33019"/>
        <dbReference type="ChEBI" id="CHEBI:72950"/>
        <dbReference type="EC" id="2.5.1.15"/>
    </reaction>
</comment>
<comment type="cofactor">
    <cofactor evidence="2">
        <name>Mg(2+)</name>
        <dbReference type="ChEBI" id="CHEBI:18420"/>
    </cofactor>
</comment>
<feature type="domain" description="Pterin-binding" evidence="13">
    <location>
        <begin position="139"/>
        <end position="385"/>
    </location>
</feature>
<evidence type="ECO:0000259" key="13">
    <source>
        <dbReference type="PROSITE" id="PS50972"/>
    </source>
</evidence>
<organism evidence="14 15">
    <name type="scientific">Heliorestis convoluta</name>
    <dbReference type="NCBI Taxonomy" id="356322"/>
    <lineage>
        <taxon>Bacteria</taxon>
        <taxon>Bacillati</taxon>
        <taxon>Bacillota</taxon>
        <taxon>Clostridia</taxon>
        <taxon>Eubacteriales</taxon>
        <taxon>Heliobacteriaceae</taxon>
        <taxon>Heliorestis</taxon>
    </lineage>
</organism>
<dbReference type="GO" id="GO:0046872">
    <property type="term" value="F:metal ion binding"/>
    <property type="evidence" value="ECO:0007669"/>
    <property type="project" value="UniProtKB-KW"/>
</dbReference>
<dbReference type="GO" id="GO:0046656">
    <property type="term" value="P:folic acid biosynthetic process"/>
    <property type="evidence" value="ECO:0007669"/>
    <property type="project" value="UniProtKB-KW"/>
</dbReference>